<evidence type="ECO:0000256" key="1">
    <source>
        <dbReference type="SAM" id="MobiDB-lite"/>
    </source>
</evidence>
<dbReference type="Proteomes" id="UP001154282">
    <property type="component" value="Unassembled WGS sequence"/>
</dbReference>
<organism evidence="2 3">
    <name type="scientific">Linum tenue</name>
    <dbReference type="NCBI Taxonomy" id="586396"/>
    <lineage>
        <taxon>Eukaryota</taxon>
        <taxon>Viridiplantae</taxon>
        <taxon>Streptophyta</taxon>
        <taxon>Embryophyta</taxon>
        <taxon>Tracheophyta</taxon>
        <taxon>Spermatophyta</taxon>
        <taxon>Magnoliopsida</taxon>
        <taxon>eudicotyledons</taxon>
        <taxon>Gunneridae</taxon>
        <taxon>Pentapetalae</taxon>
        <taxon>rosids</taxon>
        <taxon>fabids</taxon>
        <taxon>Malpighiales</taxon>
        <taxon>Linaceae</taxon>
        <taxon>Linum</taxon>
    </lineage>
</organism>
<protein>
    <submittedName>
        <fullName evidence="2">Uncharacterized protein</fullName>
    </submittedName>
</protein>
<feature type="region of interest" description="Disordered" evidence="1">
    <location>
        <begin position="59"/>
        <end position="81"/>
    </location>
</feature>
<name>A0AAV0MVL6_9ROSI</name>
<accession>A0AAV0MVL6</accession>
<evidence type="ECO:0000313" key="3">
    <source>
        <dbReference type="Proteomes" id="UP001154282"/>
    </source>
</evidence>
<feature type="compositionally biased region" description="Low complexity" evidence="1">
    <location>
        <begin position="30"/>
        <end position="44"/>
    </location>
</feature>
<feature type="region of interest" description="Disordered" evidence="1">
    <location>
        <begin position="24"/>
        <end position="44"/>
    </location>
</feature>
<sequence length="81" mass="8125">MMTTTFRFPGSDSTLPMKSCWASTSGGRWTTSPLPSSSSSKLISTNTIPGIYQGQVGMATKRDTSSAGGGGSTGTASGPTG</sequence>
<comment type="caution">
    <text evidence="2">The sequence shown here is derived from an EMBL/GenBank/DDBJ whole genome shotgun (WGS) entry which is preliminary data.</text>
</comment>
<gene>
    <name evidence="2" type="ORF">LITE_LOCUS30535</name>
</gene>
<dbReference type="EMBL" id="CAMGYJ010000007">
    <property type="protein sequence ID" value="CAI0450467.1"/>
    <property type="molecule type" value="Genomic_DNA"/>
</dbReference>
<proteinExistence type="predicted"/>
<evidence type="ECO:0000313" key="2">
    <source>
        <dbReference type="EMBL" id="CAI0450467.1"/>
    </source>
</evidence>
<reference evidence="2" key="1">
    <citation type="submission" date="2022-08" db="EMBL/GenBank/DDBJ databases">
        <authorList>
            <person name="Gutierrez-Valencia J."/>
        </authorList>
    </citation>
    <scope>NUCLEOTIDE SEQUENCE</scope>
</reference>
<keyword evidence="3" id="KW-1185">Reference proteome</keyword>
<dbReference type="AlphaFoldDB" id="A0AAV0MVL6"/>